<evidence type="ECO:0000313" key="2">
    <source>
        <dbReference type="EMBL" id="MBP1919320.1"/>
    </source>
</evidence>
<protein>
    <recommendedName>
        <fullName evidence="1">DUF7000 domain-containing protein</fullName>
    </recommendedName>
</protein>
<evidence type="ECO:0000313" key="3">
    <source>
        <dbReference type="Proteomes" id="UP001519271"/>
    </source>
</evidence>
<feature type="domain" description="DUF7000" evidence="1">
    <location>
        <begin position="4"/>
        <end position="160"/>
    </location>
</feature>
<name>A0ABS4G443_9CLOT</name>
<accession>A0ABS4G443</accession>
<dbReference type="Pfam" id="PF22526">
    <property type="entry name" value="DUF7000"/>
    <property type="match status" value="1"/>
</dbReference>
<reference evidence="2 3" key="1">
    <citation type="submission" date="2021-03" db="EMBL/GenBank/DDBJ databases">
        <title>Genomic Encyclopedia of Type Strains, Phase IV (KMG-IV): sequencing the most valuable type-strain genomes for metagenomic binning, comparative biology and taxonomic classification.</title>
        <authorList>
            <person name="Goeker M."/>
        </authorList>
    </citation>
    <scope>NUCLEOTIDE SEQUENCE [LARGE SCALE GENOMIC DNA]</scope>
    <source>
        <strain evidence="2 3">DSM 6139</strain>
    </source>
</reference>
<gene>
    <name evidence="2" type="ORF">J2Z34_001809</name>
</gene>
<dbReference type="EMBL" id="JAGGKC010000013">
    <property type="protein sequence ID" value="MBP1919320.1"/>
    <property type="molecule type" value="Genomic_DNA"/>
</dbReference>
<dbReference type="InterPro" id="IPR054269">
    <property type="entry name" value="DUF7000"/>
</dbReference>
<organism evidence="2 3">
    <name type="scientific">Youngiibacter multivorans</name>
    <dbReference type="NCBI Taxonomy" id="937251"/>
    <lineage>
        <taxon>Bacteria</taxon>
        <taxon>Bacillati</taxon>
        <taxon>Bacillota</taxon>
        <taxon>Clostridia</taxon>
        <taxon>Eubacteriales</taxon>
        <taxon>Clostridiaceae</taxon>
        <taxon>Youngiibacter</taxon>
    </lineage>
</organism>
<comment type="caution">
    <text evidence="2">The sequence shown here is derived from an EMBL/GenBank/DDBJ whole genome shotgun (WGS) entry which is preliminary data.</text>
</comment>
<evidence type="ECO:0000259" key="1">
    <source>
        <dbReference type="Pfam" id="PF22526"/>
    </source>
</evidence>
<proteinExistence type="predicted"/>
<dbReference type="Proteomes" id="UP001519271">
    <property type="component" value="Unassembled WGS sequence"/>
</dbReference>
<sequence length="165" mass="18958">MDKLNEQIKKYHDELQKGYLQDAYRGIMEFIADIRTHLSEVYPEMAIGALYQGFMDMTFFTITPETLKRQRLKVALVYLHESNSFEVWLSGANRQVQADFLKLLKGRDIPGCELSEAAPGVDSIVVRKIPEDPDFSDLKSLRNRLEVETIKLISDMEKLLMGAVE</sequence>
<keyword evidence="3" id="KW-1185">Reference proteome</keyword>
<dbReference type="RefSeq" id="WP_209459524.1">
    <property type="nucleotide sequence ID" value="NZ_JAGGKC010000013.1"/>
</dbReference>